<accession>A0ABS8PMJ0</accession>
<comment type="caution">
    <text evidence="1">The sequence shown here is derived from an EMBL/GenBank/DDBJ whole genome shotgun (WGS) entry which is preliminary data.</text>
</comment>
<protein>
    <submittedName>
        <fullName evidence="1">DUF4442 domain-containing protein</fullName>
    </submittedName>
</protein>
<dbReference type="InterPro" id="IPR029069">
    <property type="entry name" value="HotDog_dom_sf"/>
</dbReference>
<keyword evidence="2" id="KW-1185">Reference proteome</keyword>
<dbReference type="Proteomes" id="UP001199816">
    <property type="component" value="Unassembled WGS sequence"/>
</dbReference>
<dbReference type="SUPFAM" id="SSF54637">
    <property type="entry name" value="Thioesterase/thiol ester dehydrase-isomerase"/>
    <property type="match status" value="1"/>
</dbReference>
<organism evidence="1 2">
    <name type="scientific">Niabella pedocola</name>
    <dbReference type="NCBI Taxonomy" id="1752077"/>
    <lineage>
        <taxon>Bacteria</taxon>
        <taxon>Pseudomonadati</taxon>
        <taxon>Bacteroidota</taxon>
        <taxon>Chitinophagia</taxon>
        <taxon>Chitinophagales</taxon>
        <taxon>Chitinophagaceae</taxon>
        <taxon>Niabella</taxon>
    </lineage>
</organism>
<evidence type="ECO:0000313" key="2">
    <source>
        <dbReference type="Proteomes" id="UP001199816"/>
    </source>
</evidence>
<dbReference type="InterPro" id="IPR027961">
    <property type="entry name" value="DUF4442"/>
</dbReference>
<proteinExistence type="predicted"/>
<dbReference type="Gene3D" id="3.10.129.10">
    <property type="entry name" value="Hotdog Thioesterase"/>
    <property type="match status" value="1"/>
</dbReference>
<evidence type="ECO:0000313" key="1">
    <source>
        <dbReference type="EMBL" id="MCD2422313.1"/>
    </source>
</evidence>
<sequence length="143" mass="15783">MFLLSKLPLALFAGLRIRTVNSRQCVVSIRYSWMNKNPFRSTYFAALAMAAELSTGVLAMAATLERPVKVALLVVKLESEYFKKATGNTLFTCNDGDALQNTVQKAIDQKQPQQFTATSTGINEQGEPVAIFRITWSFKAKAG</sequence>
<name>A0ABS8PMJ0_9BACT</name>
<reference evidence="1 2" key="1">
    <citation type="submission" date="2021-11" db="EMBL/GenBank/DDBJ databases">
        <title>Genomic of Niabella pedocola.</title>
        <authorList>
            <person name="Wu T."/>
        </authorList>
    </citation>
    <scope>NUCLEOTIDE SEQUENCE [LARGE SCALE GENOMIC DNA]</scope>
    <source>
        <strain evidence="1 2">JCM 31011</strain>
    </source>
</reference>
<gene>
    <name evidence="1" type="ORF">LQ567_06030</name>
</gene>
<dbReference type="EMBL" id="JAJNEC010000004">
    <property type="protein sequence ID" value="MCD2422313.1"/>
    <property type="molecule type" value="Genomic_DNA"/>
</dbReference>
<dbReference type="Pfam" id="PF14539">
    <property type="entry name" value="DUF4442"/>
    <property type="match status" value="1"/>
</dbReference>